<dbReference type="GO" id="GO:0016740">
    <property type="term" value="F:transferase activity"/>
    <property type="evidence" value="ECO:0007669"/>
    <property type="project" value="UniProtKB-KW"/>
</dbReference>
<dbReference type="EC" id="2.7.1.180" evidence="2"/>
<keyword evidence="5 11" id="KW-0808">Transferase</keyword>
<dbReference type="PANTHER" id="PTHR30040">
    <property type="entry name" value="THIAMINE BIOSYNTHESIS LIPOPROTEIN APBE"/>
    <property type="match status" value="1"/>
</dbReference>
<evidence type="ECO:0000256" key="10">
    <source>
        <dbReference type="ARBA" id="ARBA00048540"/>
    </source>
</evidence>
<keyword evidence="4" id="KW-0285">Flavoprotein</keyword>
<evidence type="ECO:0000256" key="3">
    <source>
        <dbReference type="ARBA" id="ARBA00016337"/>
    </source>
</evidence>
<name>A0A6C2C693_9LACO</name>
<evidence type="ECO:0000256" key="8">
    <source>
        <dbReference type="ARBA" id="ARBA00022842"/>
    </source>
</evidence>
<evidence type="ECO:0000256" key="1">
    <source>
        <dbReference type="ARBA" id="ARBA00001946"/>
    </source>
</evidence>
<comment type="caution">
    <text evidence="11">The sequence shown here is derived from an EMBL/GenBank/DDBJ whole genome shotgun (WGS) entry which is preliminary data.</text>
</comment>
<evidence type="ECO:0000256" key="2">
    <source>
        <dbReference type="ARBA" id="ARBA00011955"/>
    </source>
</evidence>
<dbReference type="AlphaFoldDB" id="A0A6C2C693"/>
<evidence type="ECO:0000256" key="6">
    <source>
        <dbReference type="ARBA" id="ARBA00022723"/>
    </source>
</evidence>
<dbReference type="Pfam" id="PF02424">
    <property type="entry name" value="ApbE"/>
    <property type="match status" value="1"/>
</dbReference>
<dbReference type="RefSeq" id="WP_148623013.1">
    <property type="nucleotide sequence ID" value="NZ_SDGZ01000016.1"/>
</dbReference>
<evidence type="ECO:0000256" key="5">
    <source>
        <dbReference type="ARBA" id="ARBA00022679"/>
    </source>
</evidence>
<evidence type="ECO:0000313" key="11">
    <source>
        <dbReference type="EMBL" id="TYC48775.1"/>
    </source>
</evidence>
<organism evidence="11 12">
    <name type="scientific">Weissella muntiaci</name>
    <dbReference type="NCBI Taxonomy" id="2508881"/>
    <lineage>
        <taxon>Bacteria</taxon>
        <taxon>Bacillati</taxon>
        <taxon>Bacillota</taxon>
        <taxon>Bacilli</taxon>
        <taxon>Lactobacillales</taxon>
        <taxon>Lactobacillaceae</taxon>
        <taxon>Weissella</taxon>
    </lineage>
</organism>
<comment type="cofactor">
    <cofactor evidence="1">
        <name>Mg(2+)</name>
        <dbReference type="ChEBI" id="CHEBI:18420"/>
    </cofactor>
</comment>
<keyword evidence="6" id="KW-0479">Metal-binding</keyword>
<keyword evidence="12" id="KW-1185">Reference proteome</keyword>
<keyword evidence="8" id="KW-0460">Magnesium</keyword>
<evidence type="ECO:0000256" key="7">
    <source>
        <dbReference type="ARBA" id="ARBA00022827"/>
    </source>
</evidence>
<evidence type="ECO:0000256" key="9">
    <source>
        <dbReference type="ARBA" id="ARBA00031306"/>
    </source>
</evidence>
<reference evidence="11 12" key="1">
    <citation type="submission" date="2019-01" db="EMBL/GenBank/DDBJ databases">
        <title>Weissella sp. nov., a novel lactic acid bacterium isolated from animal feces.</title>
        <authorList>
            <person name="Wang L.-T."/>
        </authorList>
    </citation>
    <scope>NUCLEOTIDE SEQUENCE [LARGE SCALE GENOMIC DNA]</scope>
    <source>
        <strain evidence="11 12">8H-2</strain>
    </source>
</reference>
<keyword evidence="7" id="KW-0274">FAD</keyword>
<dbReference type="OrthoDB" id="9778595at2"/>
<evidence type="ECO:0000256" key="4">
    <source>
        <dbReference type="ARBA" id="ARBA00022630"/>
    </source>
</evidence>
<dbReference type="Gene3D" id="3.10.520.10">
    <property type="entry name" value="ApbE-like domains"/>
    <property type="match status" value="2"/>
</dbReference>
<gene>
    <name evidence="11" type="ORF">ESZ50_07815</name>
</gene>
<dbReference type="InterPro" id="IPR003374">
    <property type="entry name" value="ApbE-like_sf"/>
</dbReference>
<protein>
    <recommendedName>
        <fullName evidence="3">FAD:protein FMN transferase</fullName>
        <ecNumber evidence="2">2.7.1.180</ecNumber>
    </recommendedName>
    <alternativeName>
        <fullName evidence="9">Flavin transferase</fullName>
    </alternativeName>
</protein>
<accession>A0A6C2C693</accession>
<evidence type="ECO:0000313" key="12">
    <source>
        <dbReference type="Proteomes" id="UP000371977"/>
    </source>
</evidence>
<dbReference type="InterPro" id="IPR024932">
    <property type="entry name" value="ApbE"/>
</dbReference>
<proteinExistence type="predicted"/>
<sequence length="268" mass="29716">MIEQISQRGRFTLLKSSQGKFNVPFTTEFVFDSTIFPLSEAQMLMERTQTKIGRYLDNVDQIFSPFREDSFLTAFNQGRVSLEEAPETFMIVWALACQAEESSNGLFKAWQGSDFDPIGIVKGWAIERMVLDILKPLLGQHQLSAVGINGGGDMQLLTDSAVKDWIWDVGVQDPSDPNKVVASYTFRNGALATSGIEARGEHIRYQSGRIHPHLATVLTESLTIADIWATALVAGDFTRLNFDNVPGTGLVLGPQNAKRRFITGEEVI</sequence>
<dbReference type="Proteomes" id="UP000371977">
    <property type="component" value="Unassembled WGS sequence"/>
</dbReference>
<dbReference type="EMBL" id="SDGZ01000016">
    <property type="protein sequence ID" value="TYC48775.1"/>
    <property type="molecule type" value="Genomic_DNA"/>
</dbReference>
<dbReference type="GO" id="GO:0046872">
    <property type="term" value="F:metal ion binding"/>
    <property type="evidence" value="ECO:0007669"/>
    <property type="project" value="UniProtKB-KW"/>
</dbReference>
<comment type="catalytic activity">
    <reaction evidence="10">
        <text>L-threonyl-[protein] + FAD = FMN-L-threonyl-[protein] + AMP + H(+)</text>
        <dbReference type="Rhea" id="RHEA:36847"/>
        <dbReference type="Rhea" id="RHEA-COMP:11060"/>
        <dbReference type="Rhea" id="RHEA-COMP:11061"/>
        <dbReference type="ChEBI" id="CHEBI:15378"/>
        <dbReference type="ChEBI" id="CHEBI:30013"/>
        <dbReference type="ChEBI" id="CHEBI:57692"/>
        <dbReference type="ChEBI" id="CHEBI:74257"/>
        <dbReference type="ChEBI" id="CHEBI:456215"/>
        <dbReference type="EC" id="2.7.1.180"/>
    </reaction>
</comment>
<dbReference type="PANTHER" id="PTHR30040:SF2">
    <property type="entry name" value="FAD:PROTEIN FMN TRANSFERASE"/>
    <property type="match status" value="1"/>
</dbReference>
<dbReference type="SUPFAM" id="SSF143631">
    <property type="entry name" value="ApbE-like"/>
    <property type="match status" value="1"/>
</dbReference>